<comment type="caution">
    <text evidence="1">The sequence shown here is derived from an EMBL/GenBank/DDBJ whole genome shotgun (WGS) entry which is preliminary data.</text>
</comment>
<dbReference type="EMBL" id="BPVZ01000106">
    <property type="protein sequence ID" value="GKV34655.1"/>
    <property type="molecule type" value="Genomic_DNA"/>
</dbReference>
<reference evidence="1 2" key="1">
    <citation type="journal article" date="2021" name="Commun. Biol.">
        <title>The genome of Shorea leprosula (Dipterocarpaceae) highlights the ecological relevance of drought in aseasonal tropical rainforests.</title>
        <authorList>
            <person name="Ng K.K.S."/>
            <person name="Kobayashi M.J."/>
            <person name="Fawcett J.A."/>
            <person name="Hatakeyama M."/>
            <person name="Paape T."/>
            <person name="Ng C.H."/>
            <person name="Ang C.C."/>
            <person name="Tnah L.H."/>
            <person name="Lee C.T."/>
            <person name="Nishiyama T."/>
            <person name="Sese J."/>
            <person name="O'Brien M.J."/>
            <person name="Copetti D."/>
            <person name="Mohd Noor M.I."/>
            <person name="Ong R.C."/>
            <person name="Putra M."/>
            <person name="Sireger I.Z."/>
            <person name="Indrioko S."/>
            <person name="Kosugi Y."/>
            <person name="Izuno A."/>
            <person name="Isagi Y."/>
            <person name="Lee S.L."/>
            <person name="Shimizu K.K."/>
        </authorList>
    </citation>
    <scope>NUCLEOTIDE SEQUENCE [LARGE SCALE GENOMIC DNA]</scope>
    <source>
        <strain evidence="1">214</strain>
    </source>
</reference>
<organism evidence="1 2">
    <name type="scientific">Rubroshorea leprosula</name>
    <dbReference type="NCBI Taxonomy" id="152421"/>
    <lineage>
        <taxon>Eukaryota</taxon>
        <taxon>Viridiplantae</taxon>
        <taxon>Streptophyta</taxon>
        <taxon>Embryophyta</taxon>
        <taxon>Tracheophyta</taxon>
        <taxon>Spermatophyta</taxon>
        <taxon>Magnoliopsida</taxon>
        <taxon>eudicotyledons</taxon>
        <taxon>Gunneridae</taxon>
        <taxon>Pentapetalae</taxon>
        <taxon>rosids</taxon>
        <taxon>malvids</taxon>
        <taxon>Malvales</taxon>
        <taxon>Dipterocarpaceae</taxon>
        <taxon>Rubroshorea</taxon>
    </lineage>
</organism>
<gene>
    <name evidence="1" type="ORF">SLEP1_g43013</name>
</gene>
<proteinExistence type="predicted"/>
<evidence type="ECO:0000313" key="2">
    <source>
        <dbReference type="Proteomes" id="UP001054252"/>
    </source>
</evidence>
<dbReference type="AlphaFoldDB" id="A0AAV5LBN5"/>
<sequence length="83" mass="9885">MFIRPFTSIKVYAYPTLYRWMMGNLQDFQPENHLSRGSSTGKQRVIKKIKDQHRGVLHLLTYTEFQMESFLCCHVAIIVRKLH</sequence>
<accession>A0AAV5LBN5</accession>
<name>A0AAV5LBN5_9ROSI</name>
<protein>
    <submittedName>
        <fullName evidence="1">Uncharacterized protein</fullName>
    </submittedName>
</protein>
<keyword evidence="2" id="KW-1185">Reference proteome</keyword>
<evidence type="ECO:0000313" key="1">
    <source>
        <dbReference type="EMBL" id="GKV34655.1"/>
    </source>
</evidence>
<dbReference type="Proteomes" id="UP001054252">
    <property type="component" value="Unassembled WGS sequence"/>
</dbReference>